<dbReference type="AlphaFoldDB" id="A0A4Y3VA44"/>
<dbReference type="SUPFAM" id="SSF51604">
    <property type="entry name" value="Enolase C-terminal domain-like"/>
    <property type="match status" value="1"/>
</dbReference>
<feature type="region of interest" description="Disordered" evidence="1">
    <location>
        <begin position="47"/>
        <end position="87"/>
    </location>
</feature>
<keyword evidence="3" id="KW-1185">Reference proteome</keyword>
<feature type="compositionally biased region" description="Basic residues" evidence="1">
    <location>
        <begin position="78"/>
        <end position="87"/>
    </location>
</feature>
<sequence length="87" mass="9480">MTRCGGITGLLEVAGLSATRDLDLSAHCAPAISAHAFCAVRRLRPMPNPSACTERDPPDIPAKRAARRWRVSGPRPRVVGRKVRPKR</sequence>
<reference evidence="2 3" key="1">
    <citation type="submission" date="2019-06" db="EMBL/GenBank/DDBJ databases">
        <title>Whole genome shotgun sequence of Streptomyces spinoverrucosus NBRC 14228.</title>
        <authorList>
            <person name="Hosoyama A."/>
            <person name="Uohara A."/>
            <person name="Ohji S."/>
            <person name="Ichikawa N."/>
        </authorList>
    </citation>
    <scope>NUCLEOTIDE SEQUENCE [LARGE SCALE GENOMIC DNA]</scope>
    <source>
        <strain evidence="2 3">NBRC 14228</strain>
    </source>
</reference>
<proteinExistence type="predicted"/>
<evidence type="ECO:0000256" key="1">
    <source>
        <dbReference type="SAM" id="MobiDB-lite"/>
    </source>
</evidence>
<gene>
    <name evidence="2" type="ORF">SSP24_03250</name>
</gene>
<accession>A0A4Y3VA44</accession>
<name>A0A4Y3VA44_9ACTN</name>
<dbReference type="Proteomes" id="UP000317881">
    <property type="component" value="Unassembled WGS sequence"/>
</dbReference>
<evidence type="ECO:0000313" key="3">
    <source>
        <dbReference type="Proteomes" id="UP000317881"/>
    </source>
</evidence>
<organism evidence="2 3">
    <name type="scientific">Streptomyces spinoverrucosus</name>
    <dbReference type="NCBI Taxonomy" id="284043"/>
    <lineage>
        <taxon>Bacteria</taxon>
        <taxon>Bacillati</taxon>
        <taxon>Actinomycetota</taxon>
        <taxon>Actinomycetes</taxon>
        <taxon>Kitasatosporales</taxon>
        <taxon>Streptomycetaceae</taxon>
        <taxon>Streptomyces</taxon>
    </lineage>
</organism>
<dbReference type="EMBL" id="BJND01000004">
    <property type="protein sequence ID" value="GEC02670.1"/>
    <property type="molecule type" value="Genomic_DNA"/>
</dbReference>
<comment type="caution">
    <text evidence="2">The sequence shown here is derived from an EMBL/GenBank/DDBJ whole genome shotgun (WGS) entry which is preliminary data.</text>
</comment>
<feature type="compositionally biased region" description="Basic and acidic residues" evidence="1">
    <location>
        <begin position="53"/>
        <end position="62"/>
    </location>
</feature>
<dbReference type="Gene3D" id="3.20.20.120">
    <property type="entry name" value="Enolase-like C-terminal domain"/>
    <property type="match status" value="1"/>
</dbReference>
<protein>
    <submittedName>
        <fullName evidence="2">Uncharacterized protein</fullName>
    </submittedName>
</protein>
<evidence type="ECO:0000313" key="2">
    <source>
        <dbReference type="EMBL" id="GEC02670.1"/>
    </source>
</evidence>
<dbReference type="InterPro" id="IPR036849">
    <property type="entry name" value="Enolase-like_C_sf"/>
</dbReference>